<dbReference type="AlphaFoldDB" id="A0A6I2RC28"/>
<evidence type="ECO:0000313" key="2">
    <source>
        <dbReference type="EMBL" id="MSB17920.1"/>
    </source>
</evidence>
<evidence type="ECO:0000313" key="4">
    <source>
        <dbReference type="Proteomes" id="UP000429811"/>
    </source>
</evidence>
<evidence type="ECO:0000313" key="3">
    <source>
        <dbReference type="EMBL" id="MSB47338.1"/>
    </source>
</evidence>
<protein>
    <submittedName>
        <fullName evidence="3">DUF998 domain-containing protein</fullName>
    </submittedName>
</protein>
<feature type="transmembrane region" description="Helical" evidence="1">
    <location>
        <begin position="137"/>
        <end position="155"/>
    </location>
</feature>
<gene>
    <name evidence="3" type="ORF">GKE90_01250</name>
    <name evidence="2" type="ORF">GKE97_00130</name>
</gene>
<feature type="transmembrane region" description="Helical" evidence="1">
    <location>
        <begin position="63"/>
        <end position="87"/>
    </location>
</feature>
<dbReference type="Proteomes" id="UP000434475">
    <property type="component" value="Unassembled WGS sequence"/>
</dbReference>
<proteinExistence type="predicted"/>
<dbReference type="EMBL" id="WKPO01000001">
    <property type="protein sequence ID" value="MSB47338.1"/>
    <property type="molecule type" value="Genomic_DNA"/>
</dbReference>
<sequence length="222" mass="23542">MQPAGDCGFSDRGGGVSVGWYFLLAAAGLDLLLPFLLAPFYPGYSHRRQVMSVLGSPESPVRWVYRVWLVALGLLLCAATPDLWAAFGNRSPVLTGLLIAVLCVFALGAGVLAGLFSVNADKAVETAASRIHGVGSVLGFLALAFAPLLVALLAFRDGAGGAGVFSLICFALDVCCFTLFVMADKEAWRGTRLAQEGTWQRLTLLFMYLPLAVLAASQLIQK</sequence>
<evidence type="ECO:0000256" key="1">
    <source>
        <dbReference type="SAM" id="Phobius"/>
    </source>
</evidence>
<dbReference type="InterPro" id="IPR009339">
    <property type="entry name" value="DUF998"/>
</dbReference>
<dbReference type="Proteomes" id="UP000429811">
    <property type="component" value="Unassembled WGS sequence"/>
</dbReference>
<evidence type="ECO:0000313" key="5">
    <source>
        <dbReference type="Proteomes" id="UP000434475"/>
    </source>
</evidence>
<keyword evidence="1" id="KW-0472">Membrane</keyword>
<keyword evidence="1" id="KW-1133">Transmembrane helix</keyword>
<dbReference type="Pfam" id="PF06197">
    <property type="entry name" value="DUF998"/>
    <property type="match status" value="1"/>
</dbReference>
<feature type="transmembrane region" description="Helical" evidence="1">
    <location>
        <begin position="202"/>
        <end position="220"/>
    </location>
</feature>
<dbReference type="EMBL" id="WKPR01000001">
    <property type="protein sequence ID" value="MSB17920.1"/>
    <property type="molecule type" value="Genomic_DNA"/>
</dbReference>
<feature type="transmembrane region" description="Helical" evidence="1">
    <location>
        <begin position="93"/>
        <end position="116"/>
    </location>
</feature>
<accession>A0A6I2RC28</accession>
<comment type="caution">
    <text evidence="3">The sequence shown here is derived from an EMBL/GenBank/DDBJ whole genome shotgun (WGS) entry which is preliminary data.</text>
</comment>
<organism evidence="3 4">
    <name type="scientific">Flavonifractor plautii</name>
    <name type="common">Fusobacterium plautii</name>
    <dbReference type="NCBI Taxonomy" id="292800"/>
    <lineage>
        <taxon>Bacteria</taxon>
        <taxon>Bacillati</taxon>
        <taxon>Bacillota</taxon>
        <taxon>Clostridia</taxon>
        <taxon>Eubacteriales</taxon>
        <taxon>Oscillospiraceae</taxon>
        <taxon>Flavonifractor</taxon>
    </lineage>
</organism>
<feature type="transmembrane region" description="Helical" evidence="1">
    <location>
        <begin position="161"/>
        <end position="181"/>
    </location>
</feature>
<reference evidence="4 5" key="1">
    <citation type="journal article" date="2019" name="Nat. Med.">
        <title>A library of human gut bacterial isolates paired with longitudinal multiomics data enables mechanistic microbiome research.</title>
        <authorList>
            <person name="Poyet M."/>
            <person name="Groussin M."/>
            <person name="Gibbons S.M."/>
            <person name="Avila-Pacheco J."/>
            <person name="Jiang X."/>
            <person name="Kearney S.M."/>
            <person name="Perrotta A.R."/>
            <person name="Berdy B."/>
            <person name="Zhao S."/>
            <person name="Lieberman T.D."/>
            <person name="Swanson P.K."/>
            <person name="Smith M."/>
            <person name="Roesemann S."/>
            <person name="Alexander J.E."/>
            <person name="Rich S.A."/>
            <person name="Livny J."/>
            <person name="Vlamakis H."/>
            <person name="Clish C."/>
            <person name="Bullock K."/>
            <person name="Deik A."/>
            <person name="Scott J."/>
            <person name="Pierce K.A."/>
            <person name="Xavier R.J."/>
            <person name="Alm E.J."/>
        </authorList>
    </citation>
    <scope>NUCLEOTIDE SEQUENCE [LARGE SCALE GENOMIC DNA]</scope>
    <source>
        <strain evidence="2 5">BIOML-A2</strain>
        <strain evidence="3 4">BIOML-A5</strain>
    </source>
</reference>
<name>A0A6I2RC28_FLAPL</name>
<keyword evidence="1" id="KW-0812">Transmembrane</keyword>
<feature type="transmembrane region" description="Helical" evidence="1">
    <location>
        <begin position="20"/>
        <end position="42"/>
    </location>
</feature>